<dbReference type="GO" id="GO:0106050">
    <property type="term" value="F:tRNA 2'-O-methyltransferase activity"/>
    <property type="evidence" value="ECO:0007669"/>
    <property type="project" value="UniProtKB-UniRule"/>
</dbReference>
<evidence type="ECO:0000256" key="1">
    <source>
        <dbReference type="ARBA" id="ARBA00005265"/>
    </source>
</evidence>
<keyword evidence="3 12" id="KW-0808">Transferase</keyword>
<evidence type="ECO:0000256" key="4">
    <source>
        <dbReference type="ARBA" id="ARBA00022691"/>
    </source>
</evidence>
<evidence type="ECO:0000256" key="10">
    <source>
        <dbReference type="ARBA" id="ARBA00048635"/>
    </source>
</evidence>
<proteinExistence type="inferred from homology"/>
<keyword evidence="2 12" id="KW-0489">Methyltransferase</keyword>
<dbReference type="InterPro" id="IPR022776">
    <property type="entry name" value="TRM13/UPF0224_CHHC_Znf_dom"/>
</dbReference>
<keyword evidence="15" id="KW-1185">Reference proteome</keyword>
<gene>
    <name evidence="14" type="ORF">PHET_04113</name>
</gene>
<evidence type="ECO:0000256" key="2">
    <source>
        <dbReference type="ARBA" id="ARBA00022603"/>
    </source>
</evidence>
<reference evidence="14" key="1">
    <citation type="submission" date="2019-05" db="EMBL/GenBank/DDBJ databases">
        <title>Annotation for the trematode Paragonimus heterotremus.</title>
        <authorList>
            <person name="Choi Y.-J."/>
        </authorList>
    </citation>
    <scope>NUCLEOTIDE SEQUENCE</scope>
    <source>
        <strain evidence="14">LC</strain>
    </source>
</reference>
<protein>
    <recommendedName>
        <fullName evidence="12">tRNA:m(4)X modification enzyme TRM13</fullName>
        <ecNumber evidence="12">2.1.1.225</ecNumber>
    </recommendedName>
</protein>
<comment type="caution">
    <text evidence="14">The sequence shown here is derived from an EMBL/GenBank/DDBJ whole genome shotgun (WGS) entry which is preliminary data.</text>
</comment>
<keyword evidence="5 12" id="KW-0819">tRNA processing</keyword>
<dbReference type="PROSITE" id="PS51800">
    <property type="entry name" value="ZF_CHHC_U11_48K"/>
    <property type="match status" value="1"/>
</dbReference>
<dbReference type="AlphaFoldDB" id="A0A8J4TGF3"/>
<evidence type="ECO:0000256" key="9">
    <source>
        <dbReference type="ARBA" id="ARBA00048165"/>
    </source>
</evidence>
<comment type="catalytic activity">
    <reaction evidence="11 12">
        <text>adenosine(4) in tRNA(His) + S-adenosyl-L-methionine = 2'-O-methyladenosine(4) in tRNA(His) + S-adenosyl-L-homocysteine + H(+)</text>
        <dbReference type="Rhea" id="RHEA:43196"/>
        <dbReference type="Rhea" id="RHEA-COMP:10401"/>
        <dbReference type="Rhea" id="RHEA-COMP:10402"/>
        <dbReference type="ChEBI" id="CHEBI:15378"/>
        <dbReference type="ChEBI" id="CHEBI:57856"/>
        <dbReference type="ChEBI" id="CHEBI:59789"/>
        <dbReference type="ChEBI" id="CHEBI:74411"/>
        <dbReference type="ChEBI" id="CHEBI:74477"/>
        <dbReference type="EC" id="2.1.1.225"/>
    </reaction>
</comment>
<dbReference type="Gene3D" id="1.10.287.2900">
    <property type="match status" value="1"/>
</dbReference>
<evidence type="ECO:0000259" key="13">
    <source>
        <dbReference type="PROSITE" id="PS51800"/>
    </source>
</evidence>
<comment type="catalytic activity">
    <reaction evidence="10 12">
        <text>cytidine(4) in tRNA(Gly)(GCC) + S-adenosyl-L-methionine = 2'-O-methylcytidine(4) in tRNA(Gly)(GCC) + S-adenosyl-L-homocysteine + H(+)</text>
        <dbReference type="Rhea" id="RHEA:43192"/>
        <dbReference type="Rhea" id="RHEA-COMP:10399"/>
        <dbReference type="Rhea" id="RHEA-COMP:10400"/>
        <dbReference type="ChEBI" id="CHEBI:15378"/>
        <dbReference type="ChEBI" id="CHEBI:57856"/>
        <dbReference type="ChEBI" id="CHEBI:59789"/>
        <dbReference type="ChEBI" id="CHEBI:74495"/>
        <dbReference type="ChEBI" id="CHEBI:82748"/>
        <dbReference type="EC" id="2.1.1.225"/>
    </reaction>
</comment>
<keyword evidence="8 12" id="KW-0862">Zinc</keyword>
<dbReference type="GO" id="GO:0008270">
    <property type="term" value="F:zinc ion binding"/>
    <property type="evidence" value="ECO:0007669"/>
    <property type="project" value="UniProtKB-KW"/>
</dbReference>
<evidence type="ECO:0000256" key="6">
    <source>
        <dbReference type="ARBA" id="ARBA00022723"/>
    </source>
</evidence>
<comment type="function">
    <text evidence="12">tRNA methylase which 2'-O-methylates cytidine(4) in tRNA(Pro) and tRNA(Gly)(GCC), and adenosine(4) in tRNA(His).</text>
</comment>
<evidence type="ECO:0000256" key="11">
    <source>
        <dbReference type="ARBA" id="ARBA00049393"/>
    </source>
</evidence>
<dbReference type="InterPro" id="IPR007871">
    <property type="entry name" value="Methyltransferase_TRM13"/>
</dbReference>
<organism evidence="14 15">
    <name type="scientific">Paragonimus heterotremus</name>
    <dbReference type="NCBI Taxonomy" id="100268"/>
    <lineage>
        <taxon>Eukaryota</taxon>
        <taxon>Metazoa</taxon>
        <taxon>Spiralia</taxon>
        <taxon>Lophotrochozoa</taxon>
        <taxon>Platyhelminthes</taxon>
        <taxon>Trematoda</taxon>
        <taxon>Digenea</taxon>
        <taxon>Plagiorchiida</taxon>
        <taxon>Troglotremata</taxon>
        <taxon>Troglotrematidae</taxon>
        <taxon>Paragonimus</taxon>
    </lineage>
</organism>
<comment type="similarity">
    <text evidence="1 12">Belongs to the methyltransferase TRM13 family.</text>
</comment>
<name>A0A8J4TGF3_9TREM</name>
<dbReference type="GO" id="GO:0030488">
    <property type="term" value="P:tRNA methylation"/>
    <property type="evidence" value="ECO:0007669"/>
    <property type="project" value="InterPro"/>
</dbReference>
<comment type="catalytic activity">
    <reaction evidence="9 12">
        <text>cytidine(4) in tRNA(Pro) + S-adenosyl-L-methionine = 2'-O-methylcytidine(4) in tRNA(Pro) + S-adenosyl-L-homocysteine + H(+)</text>
        <dbReference type="Rhea" id="RHEA:32767"/>
        <dbReference type="Rhea" id="RHEA-COMP:10397"/>
        <dbReference type="Rhea" id="RHEA-COMP:10398"/>
        <dbReference type="ChEBI" id="CHEBI:15378"/>
        <dbReference type="ChEBI" id="CHEBI:57856"/>
        <dbReference type="ChEBI" id="CHEBI:59789"/>
        <dbReference type="ChEBI" id="CHEBI:74495"/>
        <dbReference type="ChEBI" id="CHEBI:82748"/>
        <dbReference type="EC" id="2.1.1.225"/>
    </reaction>
</comment>
<feature type="domain" description="CHHC U11-48K-type" evidence="13">
    <location>
        <begin position="179"/>
        <end position="206"/>
    </location>
</feature>
<dbReference type="Pfam" id="PF05253">
    <property type="entry name" value="zf-U11-48K"/>
    <property type="match status" value="1"/>
</dbReference>
<accession>A0A8J4TGF3</accession>
<dbReference type="OrthoDB" id="258806at2759"/>
<evidence type="ECO:0000256" key="5">
    <source>
        <dbReference type="ARBA" id="ARBA00022694"/>
    </source>
</evidence>
<dbReference type="Pfam" id="PF11722">
    <property type="entry name" value="zf-TRM13_CCCH"/>
    <property type="match status" value="1"/>
</dbReference>
<evidence type="ECO:0000313" key="14">
    <source>
        <dbReference type="EMBL" id="KAF5402252.1"/>
    </source>
</evidence>
<dbReference type="Pfam" id="PF05206">
    <property type="entry name" value="TRM13"/>
    <property type="match status" value="1"/>
</dbReference>
<evidence type="ECO:0000313" key="15">
    <source>
        <dbReference type="Proteomes" id="UP000748531"/>
    </source>
</evidence>
<evidence type="ECO:0000256" key="3">
    <source>
        <dbReference type="ARBA" id="ARBA00022679"/>
    </source>
</evidence>
<dbReference type="EC" id="2.1.1.225" evidence="12"/>
<keyword evidence="4 12" id="KW-0949">S-adenosyl-L-methionine</keyword>
<evidence type="ECO:0000256" key="12">
    <source>
        <dbReference type="RuleBase" id="RU367103"/>
    </source>
</evidence>
<sequence>MDRHTTTFLSPEEARPTMDLEHYFDIDRKFAKPGFKTPSGDFNWHCSCVSAYITGPCGYFFRNFMVNIDRFLKNDNAFEDEENRRLFKQIHYELTGCLKTYPTYYKSFIEEYELPLENLMKDAVLCNGYGHRAIKFMENFTRCAFFLDRKRRYCHLPATVFSKYCVHHASPSECIENGRISCPYNQKHHIMRSRLERHVLVCPNNPNNQEDLLRINSAVCNTPMNIQTLPALTLIQPEVCRFIKKLFLLEDELSLTDFVHSVAANNFEPVFGVALGNTRHWSVNGFPGRLIHIASSAVKPEVTSDHLTEPKFDAGYNEEEKSCLAGSRGAKRHIYQNGCLVSILKADKLLSTKFNYVEFGAGRGGLSHWVNVCLASNAIQLSGGELCRPREPADSTFLLVEQKSMRYKFDTRNRDIGNFTRVRMDIAQLDLKRVPSFQNSCKPVVAIAKHLCGDATDLALRCLKNASTKNKETDQAIRLGGIMFAVCCHHQCSWEEAVGRPWLESEAGLTGREFAIATRLSSWATCGFKRKQPRIVESSSQTEVLPIHDDGSSYPACCLDEARDFSAFSTEQRITIGRLSKRLIDWSRLCFIRNELKFPNASMCSYTSHDVTLENFVLRASNSVD</sequence>
<evidence type="ECO:0000256" key="7">
    <source>
        <dbReference type="ARBA" id="ARBA00022771"/>
    </source>
</evidence>
<dbReference type="InterPro" id="IPR039044">
    <property type="entry name" value="Trm13"/>
</dbReference>
<keyword evidence="6 12" id="KW-0479">Metal-binding</keyword>
<dbReference type="EMBL" id="LUCH01001930">
    <property type="protein sequence ID" value="KAF5402252.1"/>
    <property type="molecule type" value="Genomic_DNA"/>
</dbReference>
<dbReference type="PANTHER" id="PTHR12998">
    <property type="entry name" value="TRNA:M(4)X MODIFICATION ENZYME TRM13 HOMOLOG"/>
    <property type="match status" value="1"/>
</dbReference>
<dbReference type="Proteomes" id="UP000748531">
    <property type="component" value="Unassembled WGS sequence"/>
</dbReference>
<keyword evidence="7 12" id="KW-0863">Zinc-finger</keyword>
<evidence type="ECO:0000256" key="8">
    <source>
        <dbReference type="ARBA" id="ARBA00022833"/>
    </source>
</evidence>
<dbReference type="PANTHER" id="PTHR12998:SF0">
    <property type="entry name" value="TRNA:M(4)X MODIFICATION ENZYME TRM13 HOMOLOG"/>
    <property type="match status" value="1"/>
</dbReference>
<dbReference type="InterPro" id="IPR021721">
    <property type="entry name" value="Znf_CCCH-type_TRM13"/>
</dbReference>